<dbReference type="EMBL" id="HBGA01079485">
    <property type="protein sequence ID" value="CAD9018554.1"/>
    <property type="molecule type" value="Transcribed_RNA"/>
</dbReference>
<feature type="compositionally biased region" description="Basic and acidic residues" evidence="2">
    <location>
        <begin position="96"/>
        <end position="106"/>
    </location>
</feature>
<dbReference type="GO" id="GO:0016787">
    <property type="term" value="F:hydrolase activity"/>
    <property type="evidence" value="ECO:0007669"/>
    <property type="project" value="UniProtKB-KW"/>
</dbReference>
<dbReference type="GO" id="GO:0005737">
    <property type="term" value="C:cytoplasm"/>
    <property type="evidence" value="ECO:0007669"/>
    <property type="project" value="TreeGrafter"/>
</dbReference>
<gene>
    <name evidence="4" type="ORF">EGYM00392_LOCUS29666</name>
</gene>
<name>A0A7S1IPF6_9EUGL</name>
<evidence type="ECO:0000256" key="2">
    <source>
        <dbReference type="SAM" id="MobiDB-lite"/>
    </source>
</evidence>
<dbReference type="PANTHER" id="PTHR48070">
    <property type="entry name" value="ESTERASE OVCA2"/>
    <property type="match status" value="1"/>
</dbReference>
<protein>
    <recommendedName>
        <fullName evidence="3">Serine hydrolase domain-containing protein</fullName>
    </recommendedName>
</protein>
<dbReference type="InterPro" id="IPR029058">
    <property type="entry name" value="AB_hydrolase_fold"/>
</dbReference>
<reference evidence="4" key="1">
    <citation type="submission" date="2021-01" db="EMBL/GenBank/DDBJ databases">
        <authorList>
            <person name="Corre E."/>
            <person name="Pelletier E."/>
            <person name="Niang G."/>
            <person name="Scheremetjew M."/>
            <person name="Finn R."/>
            <person name="Kale V."/>
            <person name="Holt S."/>
            <person name="Cochrane G."/>
            <person name="Meng A."/>
            <person name="Brown T."/>
            <person name="Cohen L."/>
        </authorList>
    </citation>
    <scope>NUCLEOTIDE SEQUENCE</scope>
    <source>
        <strain evidence="4">NIES-381</strain>
    </source>
</reference>
<dbReference type="InterPro" id="IPR005645">
    <property type="entry name" value="FSH-like_dom"/>
</dbReference>
<organism evidence="4">
    <name type="scientific">Eutreptiella gymnastica</name>
    <dbReference type="NCBI Taxonomy" id="73025"/>
    <lineage>
        <taxon>Eukaryota</taxon>
        <taxon>Discoba</taxon>
        <taxon>Euglenozoa</taxon>
        <taxon>Euglenida</taxon>
        <taxon>Spirocuta</taxon>
        <taxon>Euglenophyceae</taxon>
        <taxon>Eutreptiales</taxon>
        <taxon>Eutreptiaceae</taxon>
        <taxon>Eutreptiella</taxon>
    </lineage>
</organism>
<accession>A0A7S1IPF6</accession>
<dbReference type="SUPFAM" id="SSF53474">
    <property type="entry name" value="alpha/beta-Hydrolases"/>
    <property type="match status" value="1"/>
</dbReference>
<feature type="region of interest" description="Disordered" evidence="2">
    <location>
        <begin position="87"/>
        <end position="106"/>
    </location>
</feature>
<dbReference type="GO" id="GO:0005634">
    <property type="term" value="C:nucleus"/>
    <property type="evidence" value="ECO:0007669"/>
    <property type="project" value="TreeGrafter"/>
</dbReference>
<dbReference type="Pfam" id="PF03959">
    <property type="entry name" value="FSH1"/>
    <property type="match status" value="1"/>
</dbReference>
<feature type="domain" description="Serine hydrolase" evidence="3">
    <location>
        <begin position="210"/>
        <end position="409"/>
    </location>
</feature>
<keyword evidence="1" id="KW-0378">Hydrolase</keyword>
<sequence>MLETILDVDGMHRKISRHGAPSAMATTRLHGAIAISCVTVLSYLSAELIFDRQSPQSSSMLVVTEPPQIEMASLHNHRLRPADAQPFATRQHRSHKDTQEVSKPSKKDTLAISGTFLTIGAVKVGDVRPKVDPVVFFMVSSLLFALGYMGKVTRMRCWGGRSTHPGFEVMEQRPPPVMTSTAMAFTTGMKASHGVETHVDASPATDPSTMANPYRILVLHGKEGNGDEFKERLAPLQKGLGEDRNLEWVFLTAPHAVGGGFAWWTLPPGVRSFQATEYGGFEESIELIERAWEELGPFDAVMGYSQGAILLSVLLSRGLTGGVTPVRPSRAILFGAAWPNPYSSGLEALKEPEVQQSLEEGPLRTLHVYGTRDKVNPPEMAKRIADLYGHGASHYEHAGGHIVPQTPEDVARYAAFLFP</sequence>
<evidence type="ECO:0000313" key="4">
    <source>
        <dbReference type="EMBL" id="CAD9018554.1"/>
    </source>
</evidence>
<evidence type="ECO:0000256" key="1">
    <source>
        <dbReference type="ARBA" id="ARBA00022801"/>
    </source>
</evidence>
<proteinExistence type="predicted"/>
<dbReference type="Gene3D" id="3.40.50.1820">
    <property type="entry name" value="alpha/beta hydrolase"/>
    <property type="match status" value="1"/>
</dbReference>
<dbReference type="PANTHER" id="PTHR48070:SF6">
    <property type="entry name" value="ESTERASE OVCA2"/>
    <property type="match status" value="1"/>
</dbReference>
<evidence type="ECO:0000259" key="3">
    <source>
        <dbReference type="Pfam" id="PF03959"/>
    </source>
</evidence>
<dbReference type="InterPro" id="IPR050593">
    <property type="entry name" value="LovG"/>
</dbReference>
<dbReference type="AlphaFoldDB" id="A0A7S1IPF6"/>